<comment type="caution">
    <text evidence="14">The sequence shown here is derived from an EMBL/GenBank/DDBJ whole genome shotgun (WGS) entry which is preliminary data.</text>
</comment>
<feature type="region of interest" description="Disordered" evidence="9">
    <location>
        <begin position="412"/>
        <end position="444"/>
    </location>
</feature>
<feature type="compositionally biased region" description="Polar residues" evidence="9">
    <location>
        <begin position="281"/>
        <end position="312"/>
    </location>
</feature>
<keyword evidence="2" id="KW-0479">Metal-binding</keyword>
<feature type="region of interest" description="Disordered" evidence="9">
    <location>
        <begin position="365"/>
        <end position="390"/>
    </location>
</feature>
<dbReference type="InterPro" id="IPR011011">
    <property type="entry name" value="Znf_FYVE_PHD"/>
</dbReference>
<dbReference type="FunFam" id="1.10.150.60:FF:000010">
    <property type="entry name" value="PHD transcription factor (Rum1)"/>
    <property type="match status" value="1"/>
</dbReference>
<dbReference type="EMBL" id="MCFJ01000001">
    <property type="protein sequence ID" value="ORY71463.1"/>
    <property type="molecule type" value="Genomic_DNA"/>
</dbReference>
<dbReference type="SMART" id="SM00249">
    <property type="entry name" value="PHD"/>
    <property type="match status" value="2"/>
</dbReference>
<feature type="compositionally biased region" description="Low complexity" evidence="9">
    <location>
        <begin position="1642"/>
        <end position="1655"/>
    </location>
</feature>
<feature type="compositionally biased region" description="Low complexity" evidence="9">
    <location>
        <begin position="1592"/>
        <end position="1601"/>
    </location>
</feature>
<feature type="region of interest" description="Disordered" evidence="9">
    <location>
        <begin position="1"/>
        <end position="103"/>
    </location>
</feature>
<sequence>MAWGGPRDTGTGSGNVSSRASPAISSSMGNPAQATNGMKPKTSLNGNGYHPTNPPIPLSSMRSAGLDLRSVERRGQPTASREPSKRNRPHGLQEAPTYRPTEDDWRDPFEYIRKITPEASKYGICKIIPPDSWNPDFAIDTEKFHFRTRKQELNSVEGSTRANLTYLDALAKFHKQQGTNLNRLPYVDKKPLDLYRLKKAVEARGGFDKVCKMKKWAEIGRDLGYSGKIMSSLSTSLKNSYDRWLNPYENYLRHAKPGVYQQLEYEYGGPFTPSPAPSPMKRSTVNTPSSLRGDSPTRNATDALQASISLNGLKQEGDRDTSMTDATAPIPTPAPAPTSGGFTAINTGGFTAVNAGFTSVNRPTPVEAKSFTPPKQFGSPILSAKNTPDLRPSGLGIANSLKRQLSSDSLDIAKKDSADKDDSENGSRRSKRLKKGTPAAPNVVSCASSRWSTGLGAPSHAVRRAARFQGWQGSTCREVTSLFLIGPCLAGSHMSLFRPLGPRTPRDESSIPGERCETCGKGEESGFLAVCESCDNGYHGTCLDPQLKQKPETEWNCPRCLVGDGQFGFEEGGLYSLKQFQEKAADFKQGYFENRMPFDPVLNCPRPVTEDDVEREFWKLVASIEETVEVEYGADIHCTTHGSGFPTAERNPSNPYSTDFWNLNILPLHPESLFRHIKTDISGMTVPWVYVGMIFSTFCWHNEDHYAYSANYQHFGATKTWYGIPGEDAEKFENAMREAVPELFETQPDLLFQLVTLLTPEQLKKSGVRVYALDQRAGQFVITFPQAYHAGFNHGFNFNEAVNFAPCDWEPHGLAGVERLQEYRKQPCFSHDELLWTAAEGATTGLTIQTAKWLAPALERIHKKEVCRREQFISKHLENNDHPCILTADPHEPCTLTYQLFDEDVPEEEYQCSYCKSFAYLARFKCNRSGKFLCLQHAGFHACCDLPESARFAGKDHILFYRKSNEDLAETYRKVADKAHLPEAWEEKYEKMLDEGATPTLKALRTLLSEGDRIPYDLPSLPALKEFVDRCNEWVEEATNYTVRKQQNRRKNDKAWQSGMRKSIGNSYQEQKEREMRKVDNIYRLIEDAERIGFDCPEITQLRERAEAIKGFQKSAQEAFERLLIQSQDSIEELLEEGRSFNVDMPEIDKLASILEQMRWNAKAKSLRGVFMTLDEVTELVTDGLRLEIPPYNDHMKWFNDKFQAGRQWETKAKELIKAEIVHYPQLEALSNQVKQNCLPVGVDTLWAVDQILLKQREAHRQIIDLTERCRESDYTKRPKYIEVAEIMKKLEDFNSKPTGTLDLEKEQKRHEDWMRKGKKLFGKTNAPLHILKSHMDYVLDRNHDCFDITIDKPRLPAEPASRAPSEEREDKGPRTWTDPTFREVFCICRRVEAGMMIECELCHEWYHGKCLKIARGKVKEDDKYTCPICDWRVKIPRDAARPKLEDLIAWQEEIPNLPFQPEEEDVLTRIIDNAQDFRNHIQAYCNPIMATASEAETQRFYLRKIEGAEILLAFETNFFRQELHKWSPVAPEPPPVLDVSKSTRKPRPTKLQRMLMQYGVEDPDDLPENIKGKANSLKRKALNAEATAAAAATGSSSGSAMVPNATSPSTHSFGSGGHVYYGLGSQPPTPALTSSAHTHPPRGSDSSSSSRPGSALRADPMDLDGSGGAGLHPQFFLSNGSNGPGPRLMASDREPMSLEDRLLSGQDDGLNLQSEAGKGKALEILGRTENGRRRAEEIFGRDVWDVDRRSAIEVGGPSGLAHHPEDEDNKDVDRMFLDLTNADDEDAEGKKDKDKALTAESFEAERDSMVILDSP</sequence>
<organism evidence="14 15">
    <name type="scientific">Pseudomassariella vexata</name>
    <dbReference type="NCBI Taxonomy" id="1141098"/>
    <lineage>
        <taxon>Eukaryota</taxon>
        <taxon>Fungi</taxon>
        <taxon>Dikarya</taxon>
        <taxon>Ascomycota</taxon>
        <taxon>Pezizomycotina</taxon>
        <taxon>Sordariomycetes</taxon>
        <taxon>Xylariomycetidae</taxon>
        <taxon>Amphisphaeriales</taxon>
        <taxon>Pseudomassariaceae</taxon>
        <taxon>Pseudomassariella</taxon>
    </lineage>
</organism>
<feature type="compositionally biased region" description="Basic and acidic residues" evidence="9">
    <location>
        <begin position="1789"/>
        <end position="1809"/>
    </location>
</feature>
<dbReference type="CDD" id="cd16100">
    <property type="entry name" value="ARID"/>
    <property type="match status" value="1"/>
</dbReference>
<feature type="domain" description="PHD-type" evidence="10">
    <location>
        <begin position="513"/>
        <end position="563"/>
    </location>
</feature>
<dbReference type="InterPro" id="IPR036431">
    <property type="entry name" value="ARID_dom_sf"/>
</dbReference>
<dbReference type="Pfam" id="PF00628">
    <property type="entry name" value="PHD"/>
    <property type="match status" value="2"/>
</dbReference>
<evidence type="ECO:0000259" key="10">
    <source>
        <dbReference type="PROSITE" id="PS50016"/>
    </source>
</evidence>
<feature type="domain" description="JmjN" evidence="12">
    <location>
        <begin position="95"/>
        <end position="136"/>
    </location>
</feature>
<dbReference type="SMART" id="SM01014">
    <property type="entry name" value="ARID"/>
    <property type="match status" value="1"/>
</dbReference>
<evidence type="ECO:0000256" key="6">
    <source>
        <dbReference type="ARBA" id="ARBA00023004"/>
    </source>
</evidence>
<name>A0A1Y2EIS4_9PEZI</name>
<accession>A0A1Y2EIS4</accession>
<evidence type="ECO:0000256" key="2">
    <source>
        <dbReference type="ARBA" id="ARBA00022723"/>
    </source>
</evidence>
<evidence type="ECO:0000259" key="13">
    <source>
        <dbReference type="PROSITE" id="PS51184"/>
    </source>
</evidence>
<dbReference type="SMART" id="SM00558">
    <property type="entry name" value="JmjC"/>
    <property type="match status" value="1"/>
</dbReference>
<dbReference type="FunCoup" id="A0A1Y2EIS4">
    <property type="interactions" value="323"/>
</dbReference>
<dbReference type="InterPro" id="IPR013637">
    <property type="entry name" value="Lys_sp_deMease-like_dom"/>
</dbReference>
<evidence type="ECO:0000313" key="15">
    <source>
        <dbReference type="Proteomes" id="UP000193689"/>
    </source>
</evidence>
<dbReference type="GO" id="GO:0003677">
    <property type="term" value="F:DNA binding"/>
    <property type="evidence" value="ECO:0007669"/>
    <property type="project" value="InterPro"/>
</dbReference>
<dbReference type="Gene3D" id="3.30.40.10">
    <property type="entry name" value="Zinc/RING finger domain, C3HC4 (zinc finger)"/>
    <property type="match status" value="1"/>
</dbReference>
<dbReference type="OrthoDB" id="1678912at2759"/>
<evidence type="ECO:0000256" key="8">
    <source>
        <dbReference type="PROSITE-ProRule" id="PRU00146"/>
    </source>
</evidence>
<dbReference type="InterPro" id="IPR004198">
    <property type="entry name" value="Znf_C5HC2"/>
</dbReference>
<dbReference type="InterPro" id="IPR001965">
    <property type="entry name" value="Znf_PHD"/>
</dbReference>
<feature type="region of interest" description="Disordered" evidence="9">
    <location>
        <begin position="1046"/>
        <end position="1071"/>
    </location>
</feature>
<evidence type="ECO:0000259" key="11">
    <source>
        <dbReference type="PROSITE" id="PS51011"/>
    </source>
</evidence>
<evidence type="ECO:0000313" key="14">
    <source>
        <dbReference type="EMBL" id="ORY71463.1"/>
    </source>
</evidence>
<dbReference type="Pfam" id="PF02373">
    <property type="entry name" value="JmjC"/>
    <property type="match status" value="1"/>
</dbReference>
<dbReference type="FunFam" id="2.60.120.650:FF:000014">
    <property type="entry name" value="PHD transcription factor (Rum1)"/>
    <property type="match status" value="1"/>
</dbReference>
<reference evidence="14 15" key="1">
    <citation type="submission" date="2016-07" db="EMBL/GenBank/DDBJ databases">
        <title>Pervasive Adenine N6-methylation of Active Genes in Fungi.</title>
        <authorList>
            <consortium name="DOE Joint Genome Institute"/>
            <person name="Mondo S.J."/>
            <person name="Dannebaum R.O."/>
            <person name="Kuo R.C."/>
            <person name="Labutti K."/>
            <person name="Haridas S."/>
            <person name="Kuo A."/>
            <person name="Salamov A."/>
            <person name="Ahrendt S.R."/>
            <person name="Lipzen A."/>
            <person name="Sullivan W."/>
            <person name="Andreopoulos W.B."/>
            <person name="Clum A."/>
            <person name="Lindquist E."/>
            <person name="Daum C."/>
            <person name="Ramamoorthy G.K."/>
            <person name="Gryganskyi A."/>
            <person name="Culley D."/>
            <person name="Magnuson J.K."/>
            <person name="James T.Y."/>
            <person name="O'Malley M.A."/>
            <person name="Stajich J.E."/>
            <person name="Spatafora J.W."/>
            <person name="Visel A."/>
            <person name="Grigoriev I.V."/>
        </authorList>
    </citation>
    <scope>NUCLEOTIDE SEQUENCE [LARGE SCALE GENOMIC DNA]</scope>
    <source>
        <strain evidence="14 15">CBS 129021</strain>
    </source>
</reference>
<dbReference type="GO" id="GO:0006355">
    <property type="term" value="P:regulation of DNA-templated transcription"/>
    <property type="evidence" value="ECO:0007669"/>
    <property type="project" value="TreeGrafter"/>
</dbReference>
<dbReference type="SUPFAM" id="SSF51197">
    <property type="entry name" value="Clavaminate synthase-like"/>
    <property type="match status" value="1"/>
</dbReference>
<dbReference type="InterPro" id="IPR003349">
    <property type="entry name" value="JmjN"/>
</dbReference>
<dbReference type="Pfam" id="PF02928">
    <property type="entry name" value="zf-C5HC2"/>
    <property type="match status" value="1"/>
</dbReference>
<keyword evidence="15" id="KW-1185">Reference proteome</keyword>
<feature type="domain" description="PHD-type" evidence="10">
    <location>
        <begin position="1384"/>
        <end position="1433"/>
    </location>
</feature>
<gene>
    <name evidence="14" type="ORF">BCR38DRAFT_404547</name>
</gene>
<dbReference type="PANTHER" id="PTHR10694:SF33">
    <property type="entry name" value="LYSINE-SPECIFIC DEMETHYLASE 5"/>
    <property type="match status" value="1"/>
</dbReference>
<dbReference type="PROSITE" id="PS01359">
    <property type="entry name" value="ZF_PHD_1"/>
    <property type="match status" value="1"/>
</dbReference>
<dbReference type="FunFam" id="3.30.40.10:FF:000322">
    <property type="entry name" value="PHD transcription factor (Rum1)"/>
    <property type="match status" value="1"/>
</dbReference>
<keyword evidence="4 8" id="KW-0863">Zinc-finger</keyword>
<evidence type="ECO:0000256" key="1">
    <source>
        <dbReference type="ARBA" id="ARBA00004123"/>
    </source>
</evidence>
<dbReference type="Pfam" id="PF08429">
    <property type="entry name" value="PLU-1"/>
    <property type="match status" value="1"/>
</dbReference>
<feature type="compositionally biased region" description="Basic and acidic residues" evidence="9">
    <location>
        <begin position="412"/>
        <end position="427"/>
    </location>
</feature>
<dbReference type="InterPro" id="IPR001606">
    <property type="entry name" value="ARID_dom"/>
</dbReference>
<dbReference type="Proteomes" id="UP000193689">
    <property type="component" value="Unassembled WGS sequence"/>
</dbReference>
<dbReference type="PROSITE" id="PS51184">
    <property type="entry name" value="JMJC"/>
    <property type="match status" value="1"/>
</dbReference>
<dbReference type="PANTHER" id="PTHR10694">
    <property type="entry name" value="LYSINE-SPECIFIC DEMETHYLASE"/>
    <property type="match status" value="1"/>
</dbReference>
<dbReference type="InParanoid" id="A0A1Y2EIS4"/>
<feature type="domain" description="JmjC" evidence="13">
    <location>
        <begin position="655"/>
        <end position="821"/>
    </location>
</feature>
<dbReference type="InterPro" id="IPR003347">
    <property type="entry name" value="JmjC_dom"/>
</dbReference>
<keyword evidence="7" id="KW-0539">Nucleus</keyword>
<dbReference type="PROSITE" id="PS51011">
    <property type="entry name" value="ARID"/>
    <property type="match status" value="1"/>
</dbReference>
<dbReference type="InterPro" id="IPR019787">
    <property type="entry name" value="Znf_PHD-finger"/>
</dbReference>
<dbReference type="Gene3D" id="2.60.120.650">
    <property type="entry name" value="Cupin"/>
    <property type="match status" value="1"/>
</dbReference>
<dbReference type="GeneID" id="63774064"/>
<evidence type="ECO:0000256" key="7">
    <source>
        <dbReference type="ARBA" id="ARBA00023242"/>
    </source>
</evidence>
<dbReference type="GO" id="GO:0005634">
    <property type="term" value="C:nucleus"/>
    <property type="evidence" value="ECO:0007669"/>
    <property type="project" value="UniProtKB-SubCell"/>
</dbReference>
<feature type="region of interest" description="Disordered" evidence="9">
    <location>
        <begin position="1619"/>
        <end position="1693"/>
    </location>
</feature>
<feature type="compositionally biased region" description="Low complexity" evidence="9">
    <location>
        <begin position="17"/>
        <end position="27"/>
    </location>
</feature>
<keyword evidence="3" id="KW-0677">Repeat</keyword>
<comment type="subcellular location">
    <subcellularLocation>
        <location evidence="1">Nucleus</location>
    </subcellularLocation>
</comment>
<feature type="region of interest" description="Disordered" evidence="9">
    <location>
        <begin position="1780"/>
        <end position="1816"/>
    </location>
</feature>
<dbReference type="InterPro" id="IPR013083">
    <property type="entry name" value="Znf_RING/FYVE/PHD"/>
</dbReference>
<dbReference type="GO" id="GO:0034647">
    <property type="term" value="F:histone H3K4me/H3K4me2/H3K4me3 demethylase activity"/>
    <property type="evidence" value="ECO:0007669"/>
    <property type="project" value="TreeGrafter"/>
</dbReference>
<evidence type="ECO:0000256" key="5">
    <source>
        <dbReference type="ARBA" id="ARBA00022833"/>
    </source>
</evidence>
<feature type="region of interest" description="Disordered" evidence="9">
    <location>
        <begin position="1592"/>
        <end position="1611"/>
    </location>
</feature>
<dbReference type="InterPro" id="IPR019786">
    <property type="entry name" value="Zinc_finger_PHD-type_CS"/>
</dbReference>
<evidence type="ECO:0000259" key="12">
    <source>
        <dbReference type="PROSITE" id="PS51183"/>
    </source>
</evidence>
<dbReference type="SMART" id="SM00545">
    <property type="entry name" value="JmjN"/>
    <property type="match status" value="1"/>
</dbReference>
<feature type="compositionally biased region" description="Polar residues" evidence="9">
    <location>
        <begin position="28"/>
        <end position="46"/>
    </location>
</feature>
<feature type="domain" description="ARID" evidence="11">
    <location>
        <begin position="160"/>
        <end position="253"/>
    </location>
</feature>
<evidence type="ECO:0000256" key="3">
    <source>
        <dbReference type="ARBA" id="ARBA00022737"/>
    </source>
</evidence>
<dbReference type="GO" id="GO:0008270">
    <property type="term" value="F:zinc ion binding"/>
    <property type="evidence" value="ECO:0007669"/>
    <property type="project" value="UniProtKB-KW"/>
</dbReference>
<evidence type="ECO:0000256" key="4">
    <source>
        <dbReference type="ARBA" id="ARBA00022771"/>
    </source>
</evidence>
<dbReference type="SUPFAM" id="SSF57903">
    <property type="entry name" value="FYVE/PHD zinc finger"/>
    <property type="match status" value="2"/>
</dbReference>
<dbReference type="SMART" id="SM00501">
    <property type="entry name" value="BRIGHT"/>
    <property type="match status" value="1"/>
</dbReference>
<dbReference type="STRING" id="1141098.A0A1Y2EIS4"/>
<dbReference type="Pfam" id="PF02375">
    <property type="entry name" value="JmjN"/>
    <property type="match status" value="1"/>
</dbReference>
<feature type="region of interest" description="Disordered" evidence="9">
    <location>
        <begin position="270"/>
        <end position="342"/>
    </location>
</feature>
<keyword evidence="5" id="KW-0862">Zinc</keyword>
<keyword evidence="6" id="KW-0408">Iron</keyword>
<dbReference type="RefSeq" id="XP_040721055.1">
    <property type="nucleotide sequence ID" value="XM_040857852.1"/>
</dbReference>
<dbReference type="GO" id="GO:0000785">
    <property type="term" value="C:chromatin"/>
    <property type="evidence" value="ECO:0007669"/>
    <property type="project" value="TreeGrafter"/>
</dbReference>
<dbReference type="PROSITE" id="PS51183">
    <property type="entry name" value="JMJN"/>
    <property type="match status" value="1"/>
</dbReference>
<dbReference type="CDD" id="cd15518">
    <property type="entry name" value="PHD_Ecm5p_Lid2p_like"/>
    <property type="match status" value="1"/>
</dbReference>
<dbReference type="Pfam" id="PF01388">
    <property type="entry name" value="ARID"/>
    <property type="match status" value="1"/>
</dbReference>
<protein>
    <submittedName>
        <fullName evidence="14">PLU-1-like protein-domain-containing protein</fullName>
    </submittedName>
</protein>
<dbReference type="PROSITE" id="PS50016">
    <property type="entry name" value="ZF_PHD_2"/>
    <property type="match status" value="2"/>
</dbReference>
<proteinExistence type="predicted"/>
<dbReference type="SUPFAM" id="SSF46774">
    <property type="entry name" value="ARID-like"/>
    <property type="match status" value="1"/>
</dbReference>
<evidence type="ECO:0000256" key="9">
    <source>
        <dbReference type="SAM" id="MobiDB-lite"/>
    </source>
</evidence>
<dbReference type="Gene3D" id="1.10.150.60">
    <property type="entry name" value="ARID DNA-binding domain"/>
    <property type="match status" value="1"/>
</dbReference>